<reference evidence="2 3" key="1">
    <citation type="submission" date="2020-08" db="EMBL/GenBank/DDBJ databases">
        <title>Genomic Encyclopedia of Type Strains, Phase IV (KMG-IV): sequencing the most valuable type-strain genomes for metagenomic binning, comparative biology and taxonomic classification.</title>
        <authorList>
            <person name="Goeker M."/>
        </authorList>
    </citation>
    <scope>NUCLEOTIDE SEQUENCE [LARGE SCALE GENOMIC DNA]</scope>
    <source>
        <strain evidence="2 3">DSM 26944</strain>
    </source>
</reference>
<protein>
    <submittedName>
        <fullName evidence="2">Uncharacterized protein</fullName>
    </submittedName>
</protein>
<name>A0A7W9B0V2_9HYPH</name>
<evidence type="ECO:0000313" key="3">
    <source>
        <dbReference type="Proteomes" id="UP000555546"/>
    </source>
</evidence>
<comment type="caution">
    <text evidence="2">The sequence shown here is derived from an EMBL/GenBank/DDBJ whole genome shotgun (WGS) entry which is preliminary data.</text>
</comment>
<dbReference type="Proteomes" id="UP000555546">
    <property type="component" value="Unassembled WGS sequence"/>
</dbReference>
<proteinExistence type="predicted"/>
<evidence type="ECO:0000256" key="1">
    <source>
        <dbReference type="SAM" id="MobiDB-lite"/>
    </source>
</evidence>
<accession>A0A7W9B0V2</accession>
<sequence>MAGKGGPDRPESTRETISSPFNEPEHKHCCQEKNGGPDRKMDRQKQEKEDQAGIKDHETGFSHGVAPMDLSFEAVAVFEFLFTHRVATELSVP</sequence>
<organism evidence="2 3">
    <name type="scientific">Brucella daejeonensis</name>
    <dbReference type="NCBI Taxonomy" id="659015"/>
    <lineage>
        <taxon>Bacteria</taxon>
        <taxon>Pseudomonadati</taxon>
        <taxon>Pseudomonadota</taxon>
        <taxon>Alphaproteobacteria</taxon>
        <taxon>Hyphomicrobiales</taxon>
        <taxon>Brucellaceae</taxon>
        <taxon>Brucella/Ochrobactrum group</taxon>
        <taxon>Brucella</taxon>
    </lineage>
</organism>
<keyword evidence="3" id="KW-1185">Reference proteome</keyword>
<feature type="compositionally biased region" description="Basic and acidic residues" evidence="1">
    <location>
        <begin position="23"/>
        <end position="60"/>
    </location>
</feature>
<dbReference type="AlphaFoldDB" id="A0A7W9B0V2"/>
<feature type="region of interest" description="Disordered" evidence="1">
    <location>
        <begin position="1"/>
        <end position="64"/>
    </location>
</feature>
<evidence type="ECO:0000313" key="2">
    <source>
        <dbReference type="EMBL" id="MBB5704171.1"/>
    </source>
</evidence>
<gene>
    <name evidence="2" type="ORF">FHS76_004087</name>
</gene>
<dbReference type="EMBL" id="JACIJG010000024">
    <property type="protein sequence ID" value="MBB5704171.1"/>
    <property type="molecule type" value="Genomic_DNA"/>
</dbReference>
<feature type="compositionally biased region" description="Basic and acidic residues" evidence="1">
    <location>
        <begin position="1"/>
        <end position="14"/>
    </location>
</feature>